<evidence type="ECO:0000256" key="4">
    <source>
        <dbReference type="ARBA" id="ARBA00022692"/>
    </source>
</evidence>
<dbReference type="AlphaFoldDB" id="A0AAE2SAC9"/>
<sequence>MKLQLTLPSKPGFLHTLAGLDIIALILVFPLLGPSFVQQTGIEVTVHESPWRLAQMDNPIVITLGAGRKTPVWVNKKLIPIEQLEEEIRRLRNEEGGESITSAVIRSDVDVSSGKEKEIINRVLKEGLNCGLVGRPIGRD</sequence>
<dbReference type="GO" id="GO:0015031">
    <property type="term" value="P:protein transport"/>
    <property type="evidence" value="ECO:0007669"/>
    <property type="project" value="UniProtKB-KW"/>
</dbReference>
<dbReference type="Proteomes" id="UP000634206">
    <property type="component" value="Unassembled WGS sequence"/>
</dbReference>
<keyword evidence="8" id="KW-0175">Coiled coil</keyword>
<protein>
    <submittedName>
        <fullName evidence="10">Biopolymer transporter ExbD</fullName>
    </submittedName>
</protein>
<dbReference type="EMBL" id="JAENIG010000003">
    <property type="protein sequence ID" value="MBK1854420.1"/>
    <property type="molecule type" value="Genomic_DNA"/>
</dbReference>
<evidence type="ECO:0000256" key="9">
    <source>
        <dbReference type="SAM" id="Phobius"/>
    </source>
</evidence>
<evidence type="ECO:0000256" key="7">
    <source>
        <dbReference type="RuleBase" id="RU003879"/>
    </source>
</evidence>
<keyword evidence="6 9" id="KW-0472">Membrane</keyword>
<organism evidence="10 11">
    <name type="scientific">Oceaniferula flava</name>
    <dbReference type="NCBI Taxonomy" id="2800421"/>
    <lineage>
        <taxon>Bacteria</taxon>
        <taxon>Pseudomonadati</taxon>
        <taxon>Verrucomicrobiota</taxon>
        <taxon>Verrucomicrobiia</taxon>
        <taxon>Verrucomicrobiales</taxon>
        <taxon>Verrucomicrobiaceae</taxon>
        <taxon>Oceaniferula</taxon>
    </lineage>
</organism>
<dbReference type="GO" id="GO:0022857">
    <property type="term" value="F:transmembrane transporter activity"/>
    <property type="evidence" value="ECO:0007669"/>
    <property type="project" value="InterPro"/>
</dbReference>
<gene>
    <name evidence="10" type="ORF">JIN83_05590</name>
</gene>
<feature type="coiled-coil region" evidence="8">
    <location>
        <begin position="74"/>
        <end position="101"/>
    </location>
</feature>
<comment type="subcellular location">
    <subcellularLocation>
        <location evidence="1">Cell membrane</location>
        <topology evidence="1">Single-pass membrane protein</topology>
    </subcellularLocation>
    <subcellularLocation>
        <location evidence="7">Cell membrane</location>
        <topology evidence="7">Single-pass type II membrane protein</topology>
    </subcellularLocation>
</comment>
<accession>A0AAE2SAC9</accession>
<evidence type="ECO:0000256" key="3">
    <source>
        <dbReference type="ARBA" id="ARBA00022475"/>
    </source>
</evidence>
<proteinExistence type="inferred from homology"/>
<evidence type="ECO:0000313" key="10">
    <source>
        <dbReference type="EMBL" id="MBK1854420.1"/>
    </source>
</evidence>
<evidence type="ECO:0000256" key="5">
    <source>
        <dbReference type="ARBA" id="ARBA00022989"/>
    </source>
</evidence>
<evidence type="ECO:0000256" key="1">
    <source>
        <dbReference type="ARBA" id="ARBA00004162"/>
    </source>
</evidence>
<evidence type="ECO:0000256" key="2">
    <source>
        <dbReference type="ARBA" id="ARBA00005811"/>
    </source>
</evidence>
<dbReference type="RefSeq" id="WP_309489027.1">
    <property type="nucleotide sequence ID" value="NZ_JAENIG010000003.1"/>
</dbReference>
<keyword evidence="3" id="KW-1003">Cell membrane</keyword>
<dbReference type="Pfam" id="PF02472">
    <property type="entry name" value="ExbD"/>
    <property type="match status" value="1"/>
</dbReference>
<keyword evidence="4 7" id="KW-0812">Transmembrane</keyword>
<reference evidence="10" key="1">
    <citation type="submission" date="2021-01" db="EMBL/GenBank/DDBJ databases">
        <title>Modified the classification status of verrucomicrobia.</title>
        <authorList>
            <person name="Feng X."/>
        </authorList>
    </citation>
    <scope>NUCLEOTIDE SEQUENCE</scope>
    <source>
        <strain evidence="10">5K15</strain>
    </source>
</reference>
<feature type="transmembrane region" description="Helical" evidence="9">
    <location>
        <begin position="12"/>
        <end position="32"/>
    </location>
</feature>
<evidence type="ECO:0000256" key="6">
    <source>
        <dbReference type="ARBA" id="ARBA00023136"/>
    </source>
</evidence>
<keyword evidence="11" id="KW-1185">Reference proteome</keyword>
<keyword evidence="5 9" id="KW-1133">Transmembrane helix</keyword>
<dbReference type="GO" id="GO:0005886">
    <property type="term" value="C:plasma membrane"/>
    <property type="evidence" value="ECO:0007669"/>
    <property type="project" value="UniProtKB-SubCell"/>
</dbReference>
<keyword evidence="7" id="KW-0653">Protein transport</keyword>
<keyword evidence="7" id="KW-0813">Transport</keyword>
<dbReference type="InterPro" id="IPR003400">
    <property type="entry name" value="ExbD"/>
</dbReference>
<comment type="caution">
    <text evidence="10">The sequence shown here is derived from an EMBL/GenBank/DDBJ whole genome shotgun (WGS) entry which is preliminary data.</text>
</comment>
<evidence type="ECO:0000313" key="11">
    <source>
        <dbReference type="Proteomes" id="UP000634206"/>
    </source>
</evidence>
<evidence type="ECO:0000256" key="8">
    <source>
        <dbReference type="SAM" id="Coils"/>
    </source>
</evidence>
<name>A0AAE2SAC9_9BACT</name>
<comment type="similarity">
    <text evidence="2 7">Belongs to the ExbD/TolR family.</text>
</comment>